<evidence type="ECO:0000256" key="1">
    <source>
        <dbReference type="ARBA" id="ARBA00022723"/>
    </source>
</evidence>
<dbReference type="EMBL" id="BARW01006067">
    <property type="protein sequence ID" value="GAI85879.1"/>
    <property type="molecule type" value="Genomic_DNA"/>
</dbReference>
<name>X1U0N8_9ZZZZ</name>
<reference evidence="3" key="1">
    <citation type="journal article" date="2014" name="Front. Microbiol.">
        <title>High frequency of phylogenetically diverse reductive dehalogenase-homologous genes in deep subseafloor sedimentary metagenomes.</title>
        <authorList>
            <person name="Kawai M."/>
            <person name="Futagami T."/>
            <person name="Toyoda A."/>
            <person name="Takaki Y."/>
            <person name="Nishi S."/>
            <person name="Hori S."/>
            <person name="Arai W."/>
            <person name="Tsubouchi T."/>
            <person name="Morono Y."/>
            <person name="Uchiyama I."/>
            <person name="Ito T."/>
            <person name="Fujiyama A."/>
            <person name="Inagaki F."/>
            <person name="Takami H."/>
        </authorList>
    </citation>
    <scope>NUCLEOTIDE SEQUENCE</scope>
    <source>
        <strain evidence="3">Expedition CK06-06</strain>
    </source>
</reference>
<dbReference type="PANTHER" id="PTHR32481">
    <property type="entry name" value="AMINOPEPTIDASE"/>
    <property type="match status" value="1"/>
</dbReference>
<dbReference type="AlphaFoldDB" id="X1U0N8"/>
<dbReference type="GO" id="GO:0046872">
    <property type="term" value="F:metal ion binding"/>
    <property type="evidence" value="ECO:0007669"/>
    <property type="project" value="UniProtKB-KW"/>
</dbReference>
<feature type="non-terminal residue" evidence="3">
    <location>
        <position position="1"/>
    </location>
</feature>
<keyword evidence="2" id="KW-0378">Hydrolase</keyword>
<evidence type="ECO:0000256" key="2">
    <source>
        <dbReference type="ARBA" id="ARBA00022801"/>
    </source>
</evidence>
<evidence type="ECO:0000313" key="3">
    <source>
        <dbReference type="EMBL" id="GAI85879.1"/>
    </source>
</evidence>
<gene>
    <name evidence="3" type="ORF">S12H4_12695</name>
</gene>
<keyword evidence="1" id="KW-0479">Metal-binding</keyword>
<organism evidence="3">
    <name type="scientific">marine sediment metagenome</name>
    <dbReference type="NCBI Taxonomy" id="412755"/>
    <lineage>
        <taxon>unclassified sequences</taxon>
        <taxon>metagenomes</taxon>
        <taxon>ecological metagenomes</taxon>
    </lineage>
</organism>
<dbReference type="Pfam" id="PF05343">
    <property type="entry name" value="Peptidase_M42"/>
    <property type="match status" value="1"/>
</dbReference>
<dbReference type="GO" id="GO:0016787">
    <property type="term" value="F:hydrolase activity"/>
    <property type="evidence" value="ECO:0007669"/>
    <property type="project" value="UniProtKB-KW"/>
</dbReference>
<sequence length="199" mass="21343">ISIGTPVTIDRHFVELKNETVTCKAFDNRSGVAIMIEALKRANTEFEVYAVGTVQEEVGLKGARTSAYELTPDVAIAIDVDIAGGHPGIEKKDTTVETEKGPVITVSDAAGRGLITPPSVLKWLKETASQHNIEYQLSVSEGGTTDATAIHLTRSGVPTGVIGVPTRYIHSPVELLSLKDIDKCAELIARAIERVGDYF</sequence>
<comment type="caution">
    <text evidence="3">The sequence shown here is derived from an EMBL/GenBank/DDBJ whole genome shotgun (WGS) entry which is preliminary data.</text>
</comment>
<dbReference type="PANTHER" id="PTHR32481:SF0">
    <property type="entry name" value="AMINOPEPTIDASE YPDE-RELATED"/>
    <property type="match status" value="1"/>
</dbReference>
<dbReference type="SUPFAM" id="SSF53187">
    <property type="entry name" value="Zn-dependent exopeptidases"/>
    <property type="match status" value="1"/>
</dbReference>
<protein>
    <recommendedName>
        <fullName evidence="4">Peptidase M42 family protein</fullName>
    </recommendedName>
</protein>
<evidence type="ECO:0008006" key="4">
    <source>
        <dbReference type="Google" id="ProtNLM"/>
    </source>
</evidence>
<dbReference type="InterPro" id="IPR051464">
    <property type="entry name" value="Peptidase_M42_aminopept"/>
</dbReference>
<proteinExistence type="predicted"/>
<dbReference type="InterPro" id="IPR008007">
    <property type="entry name" value="Peptidase_M42"/>
</dbReference>
<accession>X1U0N8</accession>
<dbReference type="Gene3D" id="3.40.630.10">
    <property type="entry name" value="Zn peptidases"/>
    <property type="match status" value="1"/>
</dbReference>